<feature type="transmembrane region" description="Helical" evidence="7">
    <location>
        <begin position="86"/>
        <end position="107"/>
    </location>
</feature>
<dbReference type="InterPro" id="IPR036259">
    <property type="entry name" value="MFS_trans_sf"/>
</dbReference>
<dbReference type="Gene3D" id="1.20.1250.20">
    <property type="entry name" value="MFS general substrate transporter like domains"/>
    <property type="match status" value="2"/>
</dbReference>
<evidence type="ECO:0000256" key="5">
    <source>
        <dbReference type="ARBA" id="ARBA00023136"/>
    </source>
</evidence>
<accession>A0A210PPS0</accession>
<keyword evidence="2" id="KW-0813">Transport</keyword>
<comment type="subcellular location">
    <subcellularLocation>
        <location evidence="1">Endomembrane system</location>
        <topology evidence="1">Multi-pass membrane protein</topology>
    </subcellularLocation>
</comment>
<dbReference type="Proteomes" id="UP000242188">
    <property type="component" value="Unassembled WGS sequence"/>
</dbReference>
<feature type="transmembrane region" description="Helical" evidence="7">
    <location>
        <begin position="223"/>
        <end position="243"/>
    </location>
</feature>
<feature type="transmembrane region" description="Helical" evidence="7">
    <location>
        <begin position="469"/>
        <end position="492"/>
    </location>
</feature>
<evidence type="ECO:0000256" key="1">
    <source>
        <dbReference type="ARBA" id="ARBA00004127"/>
    </source>
</evidence>
<feature type="transmembrane region" description="Helical" evidence="7">
    <location>
        <begin position="272"/>
        <end position="291"/>
    </location>
</feature>
<dbReference type="InterPro" id="IPR011701">
    <property type="entry name" value="MFS"/>
</dbReference>
<feature type="compositionally biased region" description="Acidic residues" evidence="6">
    <location>
        <begin position="1"/>
        <end position="12"/>
    </location>
</feature>
<keyword evidence="4 7" id="KW-1133">Transmembrane helix</keyword>
<feature type="region of interest" description="Disordered" evidence="6">
    <location>
        <begin position="1"/>
        <end position="32"/>
    </location>
</feature>
<feature type="transmembrane region" description="Helical" evidence="7">
    <location>
        <begin position="180"/>
        <end position="203"/>
    </location>
</feature>
<dbReference type="InterPro" id="IPR051068">
    <property type="entry name" value="MFS_Domain-Containing_Protein"/>
</dbReference>
<dbReference type="PANTHER" id="PTHR23510">
    <property type="entry name" value="INNER MEMBRANE TRANSPORT PROTEIN YAJR"/>
    <property type="match status" value="1"/>
</dbReference>
<dbReference type="Pfam" id="PF07690">
    <property type="entry name" value="MFS_1"/>
    <property type="match status" value="1"/>
</dbReference>
<dbReference type="STRING" id="6573.A0A210PPS0"/>
<dbReference type="EMBL" id="NEDP02005565">
    <property type="protein sequence ID" value="OWF38500.1"/>
    <property type="molecule type" value="Genomic_DNA"/>
</dbReference>
<dbReference type="GO" id="GO:0012505">
    <property type="term" value="C:endomembrane system"/>
    <property type="evidence" value="ECO:0007669"/>
    <property type="project" value="UniProtKB-SubCell"/>
</dbReference>
<keyword evidence="3 7" id="KW-0812">Transmembrane</keyword>
<comment type="caution">
    <text evidence="9">The sequence shown here is derived from an EMBL/GenBank/DDBJ whole genome shotgun (WGS) entry which is preliminary data.</text>
</comment>
<dbReference type="OrthoDB" id="370281at2759"/>
<reference evidence="9 10" key="1">
    <citation type="journal article" date="2017" name="Nat. Ecol. Evol.">
        <title>Scallop genome provides insights into evolution of bilaterian karyotype and development.</title>
        <authorList>
            <person name="Wang S."/>
            <person name="Zhang J."/>
            <person name="Jiao W."/>
            <person name="Li J."/>
            <person name="Xun X."/>
            <person name="Sun Y."/>
            <person name="Guo X."/>
            <person name="Huan P."/>
            <person name="Dong B."/>
            <person name="Zhang L."/>
            <person name="Hu X."/>
            <person name="Sun X."/>
            <person name="Wang J."/>
            <person name="Zhao C."/>
            <person name="Wang Y."/>
            <person name="Wang D."/>
            <person name="Huang X."/>
            <person name="Wang R."/>
            <person name="Lv J."/>
            <person name="Li Y."/>
            <person name="Zhang Z."/>
            <person name="Liu B."/>
            <person name="Lu W."/>
            <person name="Hui Y."/>
            <person name="Liang J."/>
            <person name="Zhou Z."/>
            <person name="Hou R."/>
            <person name="Li X."/>
            <person name="Liu Y."/>
            <person name="Li H."/>
            <person name="Ning X."/>
            <person name="Lin Y."/>
            <person name="Zhao L."/>
            <person name="Xing Q."/>
            <person name="Dou J."/>
            <person name="Li Y."/>
            <person name="Mao J."/>
            <person name="Guo H."/>
            <person name="Dou H."/>
            <person name="Li T."/>
            <person name="Mu C."/>
            <person name="Jiang W."/>
            <person name="Fu Q."/>
            <person name="Fu X."/>
            <person name="Miao Y."/>
            <person name="Liu J."/>
            <person name="Yu Q."/>
            <person name="Li R."/>
            <person name="Liao H."/>
            <person name="Li X."/>
            <person name="Kong Y."/>
            <person name="Jiang Z."/>
            <person name="Chourrout D."/>
            <person name="Li R."/>
            <person name="Bao Z."/>
        </authorList>
    </citation>
    <scope>NUCLEOTIDE SEQUENCE [LARGE SCALE GENOMIC DNA]</scope>
    <source>
        <strain evidence="9 10">PY_sf001</strain>
    </source>
</reference>
<gene>
    <name evidence="9" type="ORF">KP79_PYT12176</name>
</gene>
<evidence type="ECO:0000256" key="6">
    <source>
        <dbReference type="SAM" id="MobiDB-lite"/>
    </source>
</evidence>
<dbReference type="CDD" id="cd17326">
    <property type="entry name" value="MFS_MFSD8"/>
    <property type="match status" value="1"/>
</dbReference>
<dbReference type="SUPFAM" id="SSF103473">
    <property type="entry name" value="MFS general substrate transporter"/>
    <property type="match status" value="1"/>
</dbReference>
<evidence type="ECO:0000259" key="8">
    <source>
        <dbReference type="PROSITE" id="PS50850"/>
    </source>
</evidence>
<feature type="transmembrane region" description="Helical" evidence="7">
    <location>
        <begin position="435"/>
        <end position="457"/>
    </location>
</feature>
<protein>
    <submittedName>
        <fullName evidence="9">Major facilitator superfamily domain-containing protein 8</fullName>
    </submittedName>
</protein>
<evidence type="ECO:0000313" key="10">
    <source>
        <dbReference type="Proteomes" id="UP000242188"/>
    </source>
</evidence>
<feature type="transmembrane region" description="Helical" evidence="7">
    <location>
        <begin position="119"/>
        <end position="136"/>
    </location>
</feature>
<organism evidence="9 10">
    <name type="scientific">Mizuhopecten yessoensis</name>
    <name type="common">Japanese scallop</name>
    <name type="synonym">Patinopecten yessoensis</name>
    <dbReference type="NCBI Taxonomy" id="6573"/>
    <lineage>
        <taxon>Eukaryota</taxon>
        <taxon>Metazoa</taxon>
        <taxon>Spiralia</taxon>
        <taxon>Lophotrochozoa</taxon>
        <taxon>Mollusca</taxon>
        <taxon>Bivalvia</taxon>
        <taxon>Autobranchia</taxon>
        <taxon>Pteriomorphia</taxon>
        <taxon>Pectinida</taxon>
        <taxon>Pectinoidea</taxon>
        <taxon>Pectinidae</taxon>
        <taxon>Mizuhopecten</taxon>
    </lineage>
</organism>
<evidence type="ECO:0000313" key="9">
    <source>
        <dbReference type="EMBL" id="OWF38500.1"/>
    </source>
</evidence>
<dbReference type="PANTHER" id="PTHR23510:SF3">
    <property type="entry name" value="MAJOR FACILITATOR SUPERFAMILY DOMAIN-CONTAINING PROTEIN 8"/>
    <property type="match status" value="1"/>
</dbReference>
<evidence type="ECO:0000256" key="4">
    <source>
        <dbReference type="ARBA" id="ARBA00022989"/>
    </source>
</evidence>
<feature type="domain" description="Major facilitator superfamily (MFS) profile" evidence="8">
    <location>
        <begin position="49"/>
        <end position="523"/>
    </location>
</feature>
<keyword evidence="5 7" id="KW-0472">Membrane</keyword>
<evidence type="ECO:0000256" key="3">
    <source>
        <dbReference type="ARBA" id="ARBA00022692"/>
    </source>
</evidence>
<keyword evidence="10" id="KW-1185">Reference proteome</keyword>
<sequence length="539" mass="59622">MSYFQDDDDDEQEKLLETHPPPPVYSPGTVGVPSTILEPPNVYKSRWRSIRVMYLTMFLSSVSFSICMSSIWPYLQLLDPSATTDFLGWVVASYSLGQLIASPIFGFWANKRKRSREPLVVSIVINILATVLYAYLESLKSHKSIALLLARGFIGFGAGNVAVVRSYVSGATTTRERTGAMASMSACQAIGFIFGPGIQTAMVPVGWPGPVHEPGFHLDLYTMPAWLSVIVGIMNVVLLVVVFQEHRVDNDEDINFQVQVGERLPDYTPDTLAVIASLILFFFVLFLFVVFETIATPLTMDMFSWTKSEATLYTGIILAVGGVIAIFVFIVVKVLVKRFNERYILIGGFLFCLAGFITFLPWGNDFPDYHDQDLLPPSSVNSTTDPLRGITDWSTSLMTTPGHNSSAPGDDPEHRGCPISYKWCAYTPRILLPQFLGGTLLIVIGYPVCNLMIYTIFSKVLGPKPQGVMMGLLTGSGSLARTLGPIFISQVYNAYGPRVTFACTSVIVLFAICGCVSVFKRLVPFQYKRKDSKYVYDNS</sequence>
<dbReference type="InterPro" id="IPR020846">
    <property type="entry name" value="MFS_dom"/>
</dbReference>
<dbReference type="GO" id="GO:0005765">
    <property type="term" value="C:lysosomal membrane"/>
    <property type="evidence" value="ECO:0007669"/>
    <property type="project" value="TreeGrafter"/>
</dbReference>
<dbReference type="GO" id="GO:0022857">
    <property type="term" value="F:transmembrane transporter activity"/>
    <property type="evidence" value="ECO:0007669"/>
    <property type="project" value="InterPro"/>
</dbReference>
<feature type="transmembrane region" description="Helical" evidence="7">
    <location>
        <begin position="52"/>
        <end position="74"/>
    </location>
</feature>
<dbReference type="PROSITE" id="PS50850">
    <property type="entry name" value="MFS"/>
    <property type="match status" value="1"/>
</dbReference>
<name>A0A210PPS0_MIZYE</name>
<feature type="transmembrane region" description="Helical" evidence="7">
    <location>
        <begin position="311"/>
        <end position="336"/>
    </location>
</feature>
<evidence type="ECO:0000256" key="7">
    <source>
        <dbReference type="SAM" id="Phobius"/>
    </source>
</evidence>
<feature type="transmembrane region" description="Helical" evidence="7">
    <location>
        <begin position="343"/>
        <end position="362"/>
    </location>
</feature>
<evidence type="ECO:0000256" key="2">
    <source>
        <dbReference type="ARBA" id="ARBA00022448"/>
    </source>
</evidence>
<feature type="transmembrane region" description="Helical" evidence="7">
    <location>
        <begin position="148"/>
        <end position="168"/>
    </location>
</feature>
<feature type="transmembrane region" description="Helical" evidence="7">
    <location>
        <begin position="498"/>
        <end position="519"/>
    </location>
</feature>
<proteinExistence type="predicted"/>
<dbReference type="AlphaFoldDB" id="A0A210PPS0"/>